<comment type="caution">
    <text evidence="1">The sequence shown here is derived from an EMBL/GenBank/DDBJ whole genome shotgun (WGS) entry which is preliminary data.</text>
</comment>
<dbReference type="AlphaFoldDB" id="A0NIV9"/>
<name>A0NIV9_OENOE</name>
<organism evidence="1 2">
    <name type="scientific">Oenococcus oeni ATCC BAA-1163</name>
    <dbReference type="NCBI Taxonomy" id="379360"/>
    <lineage>
        <taxon>Bacteria</taxon>
        <taxon>Bacillati</taxon>
        <taxon>Bacillota</taxon>
        <taxon>Bacilli</taxon>
        <taxon>Lactobacillales</taxon>
        <taxon>Lactobacillaceae</taxon>
        <taxon>Oenococcus</taxon>
    </lineage>
</organism>
<dbReference type="EMBL" id="AAUV01000048">
    <property type="protein sequence ID" value="EAV39541.1"/>
    <property type="molecule type" value="Genomic_DNA"/>
</dbReference>
<evidence type="ECO:0000313" key="1">
    <source>
        <dbReference type="EMBL" id="EAV39541.1"/>
    </source>
</evidence>
<accession>A0NIV9</accession>
<gene>
    <name evidence="1" type="ORF">OENOO_53017</name>
</gene>
<dbReference type="Proteomes" id="UP000003346">
    <property type="component" value="Unassembled WGS sequence"/>
</dbReference>
<evidence type="ECO:0008006" key="3">
    <source>
        <dbReference type="Google" id="ProtNLM"/>
    </source>
</evidence>
<evidence type="ECO:0000313" key="2">
    <source>
        <dbReference type="Proteomes" id="UP000003346"/>
    </source>
</evidence>
<reference evidence="1 2" key="1">
    <citation type="submission" date="2006-11" db="EMBL/GenBank/DDBJ databases">
        <authorList>
            <consortium name="Laboratoire de Microbiologie (Universite Bourgogne)"/>
            <consortium name="GENOME Express"/>
            <consortium name="UMR Oenologie Ampelologie (Universite Bordeaux 2)"/>
            <person name="Guzzo J."/>
        </authorList>
    </citation>
    <scope>NUCLEOTIDE SEQUENCE [LARGE SCALE GENOMIC DNA]</scope>
    <source>
        <strain evidence="1 2">ATCC BAA-1163</strain>
    </source>
</reference>
<proteinExistence type="predicted"/>
<sequence length="328" mass="38706">MKSNKISRSMSENSQQLTFDELVKQGHLEFDHNNFHQAASYFEMAYDKKQELDLNRILVGTLYEDQQFSLANVYLEDFLDDYLNTEELFKLAINVLLKNQNFIYAREMTNFSDPRWQNWAIDEISNQELSTRSQMSATQKTLMQSFYHLSDGNFAKQRSRFESSFKLPLYEWWSGAKFLLLDPYINPLIRSSLIETAQKLEIDEKVDFYWIDKKIYQVNPSKLKPLLQVDEYIKLKKMLDDELGSDDPLAGEMLTANLRMQTSILYPKISAGIFELRNWIDEMINQYQGADKISRMSDKQRKIFEQIEKLIDEIVKSEHGQEKRASNN</sequence>
<protein>
    <recommendedName>
        <fullName evidence="3">BS_ysoA related protein with TPR repeats</fullName>
    </recommendedName>
</protein>
<dbReference type="HOGENOM" id="CLU_074772_1_0_9"/>